<evidence type="ECO:0000313" key="1">
    <source>
        <dbReference type="Proteomes" id="UP000887565"/>
    </source>
</evidence>
<proteinExistence type="predicted"/>
<reference evidence="2" key="1">
    <citation type="submission" date="2022-11" db="UniProtKB">
        <authorList>
            <consortium name="WormBaseParasite"/>
        </authorList>
    </citation>
    <scope>IDENTIFICATION</scope>
</reference>
<protein>
    <submittedName>
        <fullName evidence="2">Uncharacterized protein</fullName>
    </submittedName>
</protein>
<organism evidence="1 2">
    <name type="scientific">Romanomermis culicivorax</name>
    <name type="common">Nematode worm</name>
    <dbReference type="NCBI Taxonomy" id="13658"/>
    <lineage>
        <taxon>Eukaryota</taxon>
        <taxon>Metazoa</taxon>
        <taxon>Ecdysozoa</taxon>
        <taxon>Nematoda</taxon>
        <taxon>Enoplea</taxon>
        <taxon>Dorylaimia</taxon>
        <taxon>Mermithida</taxon>
        <taxon>Mermithoidea</taxon>
        <taxon>Mermithidae</taxon>
        <taxon>Romanomermis</taxon>
    </lineage>
</organism>
<sequence length="60" mass="6922">MQINLWAGDEESSQIEILFFQVIFQLLTVKSESSPWMAGLTMNWECRILLLGYSHVSDSQ</sequence>
<accession>A0A915JF95</accession>
<evidence type="ECO:0000313" key="2">
    <source>
        <dbReference type="WBParaSite" id="nRc.2.0.1.t24485-RA"/>
    </source>
</evidence>
<dbReference type="Proteomes" id="UP000887565">
    <property type="component" value="Unplaced"/>
</dbReference>
<dbReference type="AlphaFoldDB" id="A0A915JF95"/>
<name>A0A915JF95_ROMCU</name>
<keyword evidence="1" id="KW-1185">Reference proteome</keyword>
<dbReference type="WBParaSite" id="nRc.2.0.1.t24485-RA">
    <property type="protein sequence ID" value="nRc.2.0.1.t24485-RA"/>
    <property type="gene ID" value="nRc.2.0.1.g24485"/>
</dbReference>